<dbReference type="InterPro" id="IPR010982">
    <property type="entry name" value="Lambda_DNA-bd_dom_sf"/>
</dbReference>
<name>A0ABS1LJ87_9MICO</name>
<organism evidence="2 3">
    <name type="scientific">Myceligenerans indicum</name>
    <dbReference type="NCBI Taxonomy" id="2593663"/>
    <lineage>
        <taxon>Bacteria</taxon>
        <taxon>Bacillati</taxon>
        <taxon>Actinomycetota</taxon>
        <taxon>Actinomycetes</taxon>
        <taxon>Micrococcales</taxon>
        <taxon>Promicromonosporaceae</taxon>
        <taxon>Myceligenerans</taxon>
    </lineage>
</organism>
<dbReference type="InterPro" id="IPR001387">
    <property type="entry name" value="Cro/C1-type_HTH"/>
</dbReference>
<sequence length="269" mass="29998">METLGEFLRSRRASLEPSGVGLPAGQRRRVPGLRREEVALLANISPEYYVRLEQGRDVKPSIEVLEGIASAFRLTEDETRYLIGLTYPERDRRDSGRIETVAPETIDLMEAWPMTPAYITGPEATVMASNAAARMLSPSFAPGVNTYVALFCDPAVRELYADWDQATAKAVEQLRAAATGTAATPRLRELIDRLRAHSDRFRMLWEQRAVRNTSTGITRFRHPRVGAIELRYEKLTLGASHQLMVVYHARPGSADESALRTLLTSGTVE</sequence>
<dbReference type="SMART" id="SM00530">
    <property type="entry name" value="HTH_XRE"/>
    <property type="match status" value="1"/>
</dbReference>
<dbReference type="PROSITE" id="PS50943">
    <property type="entry name" value="HTH_CROC1"/>
    <property type="match status" value="1"/>
</dbReference>
<dbReference type="Pfam" id="PF13560">
    <property type="entry name" value="HTH_31"/>
    <property type="match status" value="1"/>
</dbReference>
<evidence type="ECO:0000313" key="3">
    <source>
        <dbReference type="Proteomes" id="UP000675409"/>
    </source>
</evidence>
<evidence type="ECO:0000313" key="2">
    <source>
        <dbReference type="EMBL" id="MBL0886219.1"/>
    </source>
</evidence>
<dbReference type="Gene3D" id="3.30.450.180">
    <property type="match status" value="1"/>
</dbReference>
<reference evidence="2 3" key="1">
    <citation type="journal article" date="2021" name="Arch. Microbiol.">
        <title>Myceligenerans indicum sp. nov., an actinobacterium isolated from mangrove sediment of Sundarbans, India.</title>
        <authorList>
            <person name="Asha K."/>
            <person name="Bhadury P."/>
        </authorList>
    </citation>
    <scope>NUCLEOTIDE SEQUENCE [LARGE SCALE GENOMIC DNA]</scope>
    <source>
        <strain evidence="2 3">I2</strain>
    </source>
</reference>
<proteinExistence type="predicted"/>
<dbReference type="RefSeq" id="WP_201846057.1">
    <property type="nucleotide sequence ID" value="NZ_JABBYC010000009.1"/>
</dbReference>
<comment type="caution">
    <text evidence="2">The sequence shown here is derived from an EMBL/GenBank/DDBJ whole genome shotgun (WGS) entry which is preliminary data.</text>
</comment>
<dbReference type="Proteomes" id="UP000675409">
    <property type="component" value="Unassembled WGS sequence"/>
</dbReference>
<dbReference type="InterPro" id="IPR041413">
    <property type="entry name" value="MLTR_LBD"/>
</dbReference>
<dbReference type="CDD" id="cd00093">
    <property type="entry name" value="HTH_XRE"/>
    <property type="match status" value="1"/>
</dbReference>
<dbReference type="PANTHER" id="PTHR35010:SF2">
    <property type="entry name" value="BLL4672 PROTEIN"/>
    <property type="match status" value="1"/>
</dbReference>
<feature type="domain" description="HTH cro/C1-type" evidence="1">
    <location>
        <begin position="32"/>
        <end position="79"/>
    </location>
</feature>
<dbReference type="EMBL" id="JABBYC010000009">
    <property type="protein sequence ID" value="MBL0886219.1"/>
    <property type="molecule type" value="Genomic_DNA"/>
</dbReference>
<dbReference type="SUPFAM" id="SSF47413">
    <property type="entry name" value="lambda repressor-like DNA-binding domains"/>
    <property type="match status" value="1"/>
</dbReference>
<protein>
    <submittedName>
        <fullName evidence="2">Helix-turn-helix transcriptional regulator</fullName>
    </submittedName>
</protein>
<dbReference type="Gene3D" id="1.10.260.40">
    <property type="entry name" value="lambda repressor-like DNA-binding domains"/>
    <property type="match status" value="1"/>
</dbReference>
<keyword evidence="3" id="KW-1185">Reference proteome</keyword>
<gene>
    <name evidence="2" type="ORF">HGK34_08035</name>
</gene>
<evidence type="ECO:0000259" key="1">
    <source>
        <dbReference type="PROSITE" id="PS50943"/>
    </source>
</evidence>
<dbReference type="PANTHER" id="PTHR35010">
    <property type="entry name" value="BLL4672 PROTEIN-RELATED"/>
    <property type="match status" value="1"/>
</dbReference>
<accession>A0ABS1LJ87</accession>
<dbReference type="Pfam" id="PF17765">
    <property type="entry name" value="MLTR_LBD"/>
    <property type="match status" value="1"/>
</dbReference>